<gene>
    <name evidence="2" type="ORF">Cfor_08477</name>
</gene>
<evidence type="ECO:0000259" key="1">
    <source>
        <dbReference type="PROSITE" id="PS50878"/>
    </source>
</evidence>
<dbReference type="Pfam" id="PF00078">
    <property type="entry name" value="RVT_1"/>
    <property type="match status" value="1"/>
</dbReference>
<sequence>MNDIGGSCVYVKKEIRMKELNDLEYLDNFPYYYDIAFLLMLTSKAKNIKTRWITQGIKNSSRRMRLLQKHRKEINLEQEELPYINTYRHIYRNVIKEAKTKGNGNYLTNGKNKTKASWQIINNEMGRFSSRHENIELMWNSCKITNPKITLKKFNSYFIEIAEKLTDHTDTVYRRYQGYSWKLNRCPNTMFLNPVSEDKIKYIINNLKGRGTSGIDRIVEKVVKRSTEYIIKPLTNICNASFKAGVFPDRLKIVAVKPIHEKGSKEDIKTYRPISLLPVFSKITERAMYIRSQHCVEVKYKGNKDIILDNVKSDLKEIHSGVPQGSILGPVLFLLYINDLTRHILDADVLLFADDINILIQAEDENGIQLKLNRTMNTLYNWFNTNGLVINTEKSVAMAEQEPN</sequence>
<evidence type="ECO:0000313" key="3">
    <source>
        <dbReference type="Proteomes" id="UP000502823"/>
    </source>
</evidence>
<dbReference type="OrthoDB" id="414730at2759"/>
<dbReference type="EMBL" id="BLKM01000691">
    <property type="protein sequence ID" value="GFG37347.1"/>
    <property type="molecule type" value="Genomic_DNA"/>
</dbReference>
<dbReference type="Proteomes" id="UP000502823">
    <property type="component" value="Unassembled WGS sequence"/>
</dbReference>
<dbReference type="SUPFAM" id="SSF56672">
    <property type="entry name" value="DNA/RNA polymerases"/>
    <property type="match status" value="1"/>
</dbReference>
<dbReference type="InterPro" id="IPR000477">
    <property type="entry name" value="RT_dom"/>
</dbReference>
<dbReference type="InParanoid" id="A0A6L2Q673"/>
<feature type="domain" description="Reverse transcriptase" evidence="1">
    <location>
        <begin position="1"/>
        <end position="404"/>
    </location>
</feature>
<evidence type="ECO:0000313" key="2">
    <source>
        <dbReference type="EMBL" id="GFG37347.1"/>
    </source>
</evidence>
<accession>A0A6L2Q673</accession>
<name>A0A6L2Q673_COPFO</name>
<dbReference type="GO" id="GO:0071897">
    <property type="term" value="P:DNA biosynthetic process"/>
    <property type="evidence" value="ECO:0007669"/>
    <property type="project" value="UniProtKB-ARBA"/>
</dbReference>
<organism evidence="2 3">
    <name type="scientific">Coptotermes formosanus</name>
    <name type="common">Formosan subterranean termite</name>
    <dbReference type="NCBI Taxonomy" id="36987"/>
    <lineage>
        <taxon>Eukaryota</taxon>
        <taxon>Metazoa</taxon>
        <taxon>Ecdysozoa</taxon>
        <taxon>Arthropoda</taxon>
        <taxon>Hexapoda</taxon>
        <taxon>Insecta</taxon>
        <taxon>Pterygota</taxon>
        <taxon>Neoptera</taxon>
        <taxon>Polyneoptera</taxon>
        <taxon>Dictyoptera</taxon>
        <taxon>Blattodea</taxon>
        <taxon>Blattoidea</taxon>
        <taxon>Termitoidae</taxon>
        <taxon>Rhinotermitidae</taxon>
        <taxon>Coptotermes</taxon>
    </lineage>
</organism>
<dbReference type="AlphaFoldDB" id="A0A6L2Q673"/>
<comment type="caution">
    <text evidence="2">The sequence shown here is derived from an EMBL/GenBank/DDBJ whole genome shotgun (WGS) entry which is preliminary data.</text>
</comment>
<dbReference type="InterPro" id="IPR043502">
    <property type="entry name" value="DNA/RNA_pol_sf"/>
</dbReference>
<protein>
    <recommendedName>
        <fullName evidence="1">Reverse transcriptase domain-containing protein</fullName>
    </recommendedName>
</protein>
<proteinExistence type="predicted"/>
<dbReference type="PROSITE" id="PS50878">
    <property type="entry name" value="RT_POL"/>
    <property type="match status" value="1"/>
</dbReference>
<keyword evidence="3" id="KW-1185">Reference proteome</keyword>
<reference evidence="3" key="1">
    <citation type="submission" date="2020-01" db="EMBL/GenBank/DDBJ databases">
        <title>Draft genome sequence of the Termite Coptotermes fromosanus.</title>
        <authorList>
            <person name="Itakura S."/>
            <person name="Yosikawa Y."/>
            <person name="Umezawa K."/>
        </authorList>
    </citation>
    <scope>NUCLEOTIDE SEQUENCE [LARGE SCALE GENOMIC DNA]</scope>
</reference>
<dbReference type="PANTHER" id="PTHR33332">
    <property type="entry name" value="REVERSE TRANSCRIPTASE DOMAIN-CONTAINING PROTEIN"/>
    <property type="match status" value="1"/>
</dbReference>